<sequence length="169" mass="19831">MMENIVLKYKIKTAYALLFFGIFIVINSKKVTLSGILKCPNIKMSSQNVTIELYEILQTKSNYKLGHTIGLLNEEFFIETNINDKNYYMFKIESKCGLEKTSFCEIITIYPFDFSMEYKIEKSLNLIKFGDIFLDNYYEGSYIECKTEDDFPEIDNKGALEHILNIFEY</sequence>
<dbReference type="Gene3D" id="2.60.40.3330">
    <property type="match status" value="1"/>
</dbReference>
<protein>
    <submittedName>
        <fullName evidence="2 3">Uncharacterized protein</fullName>
    </submittedName>
</protein>
<dbReference type="Proteomes" id="UP000035681">
    <property type="component" value="Unplaced"/>
</dbReference>
<keyword evidence="1" id="KW-1185">Reference proteome</keyword>
<dbReference type="WBParaSite" id="SSTP_0000201800.1">
    <property type="protein sequence ID" value="SSTP_0000201800.1"/>
    <property type="gene ID" value="SSTP_0000201800"/>
</dbReference>
<evidence type="ECO:0000313" key="2">
    <source>
        <dbReference type="WBParaSite" id="SSTP_0000201800.1"/>
    </source>
</evidence>
<evidence type="ECO:0000313" key="3">
    <source>
        <dbReference type="WBParaSite" id="TCONS_00006389.p1"/>
    </source>
</evidence>
<accession>A0A0K0DXQ3</accession>
<name>A0A0K0DXQ3_STRER</name>
<dbReference type="WBParaSite" id="TCONS_00006389.p1">
    <property type="protein sequence ID" value="TCONS_00006389.p1"/>
    <property type="gene ID" value="XLOC_004542"/>
</dbReference>
<reference evidence="2" key="1">
    <citation type="submission" date="2015-08" db="UniProtKB">
        <authorList>
            <consortium name="WormBaseParasite"/>
        </authorList>
    </citation>
    <scope>IDENTIFICATION</scope>
</reference>
<dbReference type="AlphaFoldDB" id="A0A0K0DXQ3"/>
<evidence type="ECO:0000313" key="1">
    <source>
        <dbReference type="Proteomes" id="UP000035681"/>
    </source>
</evidence>
<organism evidence="2">
    <name type="scientific">Strongyloides stercoralis</name>
    <name type="common">Threadworm</name>
    <dbReference type="NCBI Taxonomy" id="6248"/>
    <lineage>
        <taxon>Eukaryota</taxon>
        <taxon>Metazoa</taxon>
        <taxon>Ecdysozoa</taxon>
        <taxon>Nematoda</taxon>
        <taxon>Chromadorea</taxon>
        <taxon>Rhabditida</taxon>
        <taxon>Tylenchina</taxon>
        <taxon>Panagrolaimomorpha</taxon>
        <taxon>Strongyloidoidea</taxon>
        <taxon>Strongyloididae</taxon>
        <taxon>Strongyloides</taxon>
    </lineage>
</organism>
<dbReference type="InterPro" id="IPR038479">
    <property type="entry name" value="Transthyretin-like_sf"/>
</dbReference>
<proteinExistence type="predicted"/>